<evidence type="ECO:0000313" key="2">
    <source>
        <dbReference type="Proteomes" id="UP000277204"/>
    </source>
</evidence>
<proteinExistence type="predicted"/>
<gene>
    <name evidence="1" type="ORF">SMRZ_LOCUS22490</name>
</gene>
<keyword evidence="2" id="KW-1185">Reference proteome</keyword>
<accession>A0A183N2G5</accession>
<organism evidence="1 2">
    <name type="scientific">Schistosoma margrebowiei</name>
    <dbReference type="NCBI Taxonomy" id="48269"/>
    <lineage>
        <taxon>Eukaryota</taxon>
        <taxon>Metazoa</taxon>
        <taxon>Spiralia</taxon>
        <taxon>Lophotrochozoa</taxon>
        <taxon>Platyhelminthes</taxon>
        <taxon>Trematoda</taxon>
        <taxon>Digenea</taxon>
        <taxon>Strigeidida</taxon>
        <taxon>Schistosomatoidea</taxon>
        <taxon>Schistosomatidae</taxon>
        <taxon>Schistosoma</taxon>
    </lineage>
</organism>
<protein>
    <submittedName>
        <fullName evidence="1">Uncharacterized protein</fullName>
    </submittedName>
</protein>
<dbReference type="EMBL" id="UZAI01019192">
    <property type="protein sequence ID" value="VDP43478.1"/>
    <property type="molecule type" value="Genomic_DNA"/>
</dbReference>
<dbReference type="Proteomes" id="UP000277204">
    <property type="component" value="Unassembled WGS sequence"/>
</dbReference>
<name>A0A183N2G5_9TREM</name>
<reference evidence="1 2" key="1">
    <citation type="submission" date="2018-11" db="EMBL/GenBank/DDBJ databases">
        <authorList>
            <consortium name="Pathogen Informatics"/>
        </authorList>
    </citation>
    <scope>NUCLEOTIDE SEQUENCE [LARGE SCALE GENOMIC DNA]</scope>
    <source>
        <strain evidence="1 2">Zambia</strain>
    </source>
</reference>
<dbReference type="AlphaFoldDB" id="A0A183N2G5"/>
<sequence>MNVFKGKSDIWTGIRSCSSMPHVSSRDRNFFINSFTGTEFFKTRGS</sequence>
<evidence type="ECO:0000313" key="1">
    <source>
        <dbReference type="EMBL" id="VDP43478.1"/>
    </source>
</evidence>